<reference evidence="1" key="1">
    <citation type="journal article" date="2020" name="Stud. Mycol.">
        <title>101 Dothideomycetes genomes: a test case for predicting lifestyles and emergence of pathogens.</title>
        <authorList>
            <person name="Haridas S."/>
            <person name="Albert R."/>
            <person name="Binder M."/>
            <person name="Bloem J."/>
            <person name="Labutti K."/>
            <person name="Salamov A."/>
            <person name="Andreopoulos B."/>
            <person name="Baker S."/>
            <person name="Barry K."/>
            <person name="Bills G."/>
            <person name="Bluhm B."/>
            <person name="Cannon C."/>
            <person name="Castanera R."/>
            <person name="Culley D."/>
            <person name="Daum C."/>
            <person name="Ezra D."/>
            <person name="Gonzalez J."/>
            <person name="Henrissat B."/>
            <person name="Kuo A."/>
            <person name="Liang C."/>
            <person name="Lipzen A."/>
            <person name="Lutzoni F."/>
            <person name="Magnuson J."/>
            <person name="Mondo S."/>
            <person name="Nolan M."/>
            <person name="Ohm R."/>
            <person name="Pangilinan J."/>
            <person name="Park H.-J."/>
            <person name="Ramirez L."/>
            <person name="Alfaro M."/>
            <person name="Sun H."/>
            <person name="Tritt A."/>
            <person name="Yoshinaga Y."/>
            <person name="Zwiers L.-H."/>
            <person name="Turgeon B."/>
            <person name="Goodwin S."/>
            <person name="Spatafora J."/>
            <person name="Crous P."/>
            <person name="Grigoriev I."/>
        </authorList>
    </citation>
    <scope>NUCLEOTIDE SEQUENCE</scope>
    <source>
        <strain evidence="1">Tuck. ex Michener</strain>
    </source>
</reference>
<name>A0A6A6HJ42_VIRVR</name>
<evidence type="ECO:0000313" key="2">
    <source>
        <dbReference type="Proteomes" id="UP000800092"/>
    </source>
</evidence>
<proteinExistence type="predicted"/>
<accession>A0A6A6HJ42</accession>
<keyword evidence="2" id="KW-1185">Reference proteome</keyword>
<dbReference type="OrthoDB" id="4932428at2759"/>
<dbReference type="Proteomes" id="UP000800092">
    <property type="component" value="Unassembled WGS sequence"/>
</dbReference>
<organism evidence="1 2">
    <name type="scientific">Viridothelium virens</name>
    <name type="common">Speckled blister lichen</name>
    <name type="synonym">Trypethelium virens</name>
    <dbReference type="NCBI Taxonomy" id="1048519"/>
    <lineage>
        <taxon>Eukaryota</taxon>
        <taxon>Fungi</taxon>
        <taxon>Dikarya</taxon>
        <taxon>Ascomycota</taxon>
        <taxon>Pezizomycotina</taxon>
        <taxon>Dothideomycetes</taxon>
        <taxon>Dothideomycetes incertae sedis</taxon>
        <taxon>Trypetheliales</taxon>
        <taxon>Trypetheliaceae</taxon>
        <taxon>Viridothelium</taxon>
    </lineage>
</organism>
<protein>
    <submittedName>
        <fullName evidence="1">Uncharacterized protein</fullName>
    </submittedName>
</protein>
<evidence type="ECO:0000313" key="1">
    <source>
        <dbReference type="EMBL" id="KAF2237839.1"/>
    </source>
</evidence>
<gene>
    <name evidence="1" type="ORF">EV356DRAFT_573845</name>
</gene>
<sequence>MGESGRISQAEKDQLIAALRTKRINTLLELRRVERMFAQLGTPDLTEPMTTAWQYYVNSNQLLNELRSLTRNYPFSSACLDDAKQRVYQDPASNRSWNYCWLVLIKIHNDQLIKVHAQAQASLPSMWGDRNPNSETISQLSNAFIMEWSWALGQMLRNWDVQPTA</sequence>
<dbReference type="EMBL" id="ML991778">
    <property type="protein sequence ID" value="KAF2237839.1"/>
    <property type="molecule type" value="Genomic_DNA"/>
</dbReference>
<dbReference type="AlphaFoldDB" id="A0A6A6HJ42"/>